<dbReference type="GO" id="GO:0051301">
    <property type="term" value="P:cell division"/>
    <property type="evidence" value="ECO:0007669"/>
    <property type="project" value="TreeGrafter"/>
</dbReference>
<dbReference type="GO" id="GO:0016887">
    <property type="term" value="F:ATP hydrolysis activity"/>
    <property type="evidence" value="ECO:0007669"/>
    <property type="project" value="InterPro"/>
</dbReference>
<name>A0A1A9KEN3_9PSED</name>
<accession>A0A1A9KEN3</accession>
<protein>
    <submittedName>
        <fullName evidence="3">ATPase</fullName>
    </submittedName>
</protein>
<dbReference type="AlphaFoldDB" id="A0A1A9KEN3"/>
<gene>
    <name evidence="3" type="ORF">A9C11_20935</name>
</gene>
<keyword evidence="2" id="KW-0067">ATP-binding</keyword>
<dbReference type="SUPFAM" id="SSF52540">
    <property type="entry name" value="P-loop containing nucleoside triphosphate hydrolases"/>
    <property type="match status" value="1"/>
</dbReference>
<sequence length="360" mass="41144">MTAADRQAIPESVSERILRHFRVALEERGYLADSQQQNAVEHLANWLEHFLHGHHGWFHKPTAGIYLWGDVGRGKSFVMDAFFAAAPLQDKRRVHFHAFLEEVQMRLQAFAGQSDPLEKVTRGIAEETRLLCFDEFHVHDIGDAMLLGPTLQQLVDAGVGLVCTSNYPPSALCTDPLYGERIRPVVELIEKRFEVLALDNGEDYRQRLTPLDRWGSYLWPASSVDLGLLRKRFELGSQTIFDQVLQVNYHPLRVRAQDGDHAWLDFDELFEHPHSAADYLWLIERFPYMAVSGLGPLRDCPDDVGKRFLNFIDIAYDRHLKLQLYASVALEQLAAGDTLLDFERTLSRLRQLTLVPLAAD</sequence>
<dbReference type="NCBIfam" id="NF040713">
    <property type="entry name" value="ZapE"/>
    <property type="match status" value="1"/>
</dbReference>
<dbReference type="EMBL" id="CP015878">
    <property type="protein sequence ID" value="ANI16286.1"/>
    <property type="molecule type" value="Genomic_DNA"/>
</dbReference>
<reference evidence="3 4" key="1">
    <citation type="submission" date="2016-05" db="EMBL/GenBank/DDBJ databases">
        <title>Genome Sequence of Pseudomonas citronellolis Strain SJTE-3, an Estrogens and Persistent Organic Pollutants degradation strain.</title>
        <authorList>
            <person name="Liang R."/>
        </authorList>
    </citation>
    <scope>NUCLEOTIDE SEQUENCE [LARGE SCALE GENOMIC DNA]</scope>
    <source>
        <strain evidence="3 4">SJTE-3</strain>
    </source>
</reference>
<proteinExistence type="predicted"/>
<dbReference type="Proteomes" id="UP000077748">
    <property type="component" value="Chromosome"/>
</dbReference>
<keyword evidence="1" id="KW-0547">Nucleotide-binding</keyword>
<dbReference type="PANTHER" id="PTHR12169:SF6">
    <property type="entry name" value="AFG1-LIKE ATPASE"/>
    <property type="match status" value="1"/>
</dbReference>
<dbReference type="GO" id="GO:0032153">
    <property type="term" value="C:cell division site"/>
    <property type="evidence" value="ECO:0007669"/>
    <property type="project" value="TreeGrafter"/>
</dbReference>
<dbReference type="GO" id="GO:0005737">
    <property type="term" value="C:cytoplasm"/>
    <property type="evidence" value="ECO:0007669"/>
    <property type="project" value="TreeGrafter"/>
</dbReference>
<dbReference type="Pfam" id="PF03969">
    <property type="entry name" value="AFG1_ATPase"/>
    <property type="match status" value="1"/>
</dbReference>
<evidence type="ECO:0000313" key="4">
    <source>
        <dbReference type="Proteomes" id="UP000077748"/>
    </source>
</evidence>
<organism evidence="3 4">
    <name type="scientific">Pseudomonas citronellolis</name>
    <dbReference type="NCBI Taxonomy" id="53408"/>
    <lineage>
        <taxon>Bacteria</taxon>
        <taxon>Pseudomonadati</taxon>
        <taxon>Pseudomonadota</taxon>
        <taxon>Gammaproteobacteria</taxon>
        <taxon>Pseudomonadales</taxon>
        <taxon>Pseudomonadaceae</taxon>
        <taxon>Pseudomonas</taxon>
    </lineage>
</organism>
<evidence type="ECO:0000313" key="3">
    <source>
        <dbReference type="EMBL" id="ANI16286.1"/>
    </source>
</evidence>
<evidence type="ECO:0000256" key="1">
    <source>
        <dbReference type="ARBA" id="ARBA00022741"/>
    </source>
</evidence>
<dbReference type="RefSeq" id="WP_034076277.1">
    <property type="nucleotide sequence ID" value="NZ_CP015878.1"/>
</dbReference>
<dbReference type="InterPro" id="IPR005654">
    <property type="entry name" value="ATPase_AFG1-like"/>
</dbReference>
<dbReference type="Gene3D" id="3.40.50.300">
    <property type="entry name" value="P-loop containing nucleotide triphosphate hydrolases"/>
    <property type="match status" value="1"/>
</dbReference>
<dbReference type="PANTHER" id="PTHR12169">
    <property type="entry name" value="ATPASE N2B"/>
    <property type="match status" value="1"/>
</dbReference>
<evidence type="ECO:0000256" key="2">
    <source>
        <dbReference type="ARBA" id="ARBA00022840"/>
    </source>
</evidence>
<dbReference type="InterPro" id="IPR027417">
    <property type="entry name" value="P-loop_NTPase"/>
</dbReference>
<dbReference type="GO" id="GO:0005524">
    <property type="term" value="F:ATP binding"/>
    <property type="evidence" value="ECO:0007669"/>
    <property type="project" value="UniProtKB-KW"/>
</dbReference>